<accession>A0A1Y1ZT88</accession>
<protein>
    <recommendedName>
        <fullName evidence="4">Scaffoldin</fullName>
    </recommendedName>
</protein>
<feature type="chain" id="PRO_5012643769" description="Scaffoldin" evidence="1">
    <location>
        <begin position="26"/>
        <end position="1336"/>
    </location>
</feature>
<evidence type="ECO:0000313" key="2">
    <source>
        <dbReference type="EMBL" id="ORY13005.1"/>
    </source>
</evidence>
<name>A0A1Y1ZT88_9FUNG</name>
<evidence type="ECO:0000256" key="1">
    <source>
        <dbReference type="SAM" id="SignalP"/>
    </source>
</evidence>
<reference evidence="2 3" key="1">
    <citation type="submission" date="2016-08" db="EMBL/GenBank/DDBJ databases">
        <title>A Parts List for Fungal Cellulosomes Revealed by Comparative Genomics.</title>
        <authorList>
            <consortium name="DOE Joint Genome Institute"/>
            <person name="Haitjema C.H."/>
            <person name="Gilmore S.P."/>
            <person name="Henske J.K."/>
            <person name="Solomon K.V."/>
            <person name="De Groot R."/>
            <person name="Kuo A."/>
            <person name="Mondo S.J."/>
            <person name="Salamov A.A."/>
            <person name="Labutti K."/>
            <person name="Zhao Z."/>
            <person name="Chiniquy J."/>
            <person name="Barry K."/>
            <person name="Brewer H.M."/>
            <person name="Purvine S.O."/>
            <person name="Wright A.T."/>
            <person name="Boxma B."/>
            <person name="Van Alen T."/>
            <person name="Hackstein J.H."/>
            <person name="Baker S.E."/>
            <person name="Grigoriev I.V."/>
            <person name="O'Malley M.A."/>
        </authorList>
    </citation>
    <scope>NUCLEOTIDE SEQUENCE [LARGE SCALE GENOMIC DNA]</scope>
    <source>
        <strain evidence="2 3">G1</strain>
    </source>
</reference>
<sequence length="1336" mass="149994">MENKIFSRTIKVLFIFIQLFCIIYGSKVVNNCDSSFTDTNCSTSNNPEVGNYCIKDNVIYALNNNDDTKCINKLKLSSSINLVLIDGVNINIFDHKNVPISEDYELPNLVLINCENDICNQTVGYVLDKNYNYYSISNMSDISNQKITVSEKECTSNIGVLAEIKKTVVFCISDSNHIEISNSDKINNNLIPNSIKNTNSPFTNENSYENILIQSTQNMIYLNNMNGEYSIFFDYSTNDIILDIENSSDIIKNVAQDCIDGYCLKSYKVEDGTYLINNNLYSFTSVKNSDKIMIKETKLNEIGVFETTRENIKNISRLISSENISYSNLENLRMYDCQDEKCYITTGYIKIKSDNSVYECDTNDCSNYPANYYVECSSLSDVGIAFYDDGFKICTNSGNSSNNEFSLETISSDGKESSYIFSLNEDRSSYYKIYKTDKYANLIGISYSEGYYLTKIDINNNNKKNMVKCNLSSNNSGSLCSKQNIYGYTINSGTENTNSLIFCNTDGCEEAISNNGYFLNSDGNVILCKLTNCSPFQITNTSYCSNHQYEVILESYSGKKYCNGDSKVSFLSSEYYYKISDMDASITFPTVQEGSDTILIKVDQYSVTQVITTSDGICIDDDGKKDENCNINGAKKYICTSITKGCTNLVNSCNPKTARGGCTGYYLVDINEKTSAGTLYRCTTDEEEVSCEAYPNTSRGYFKVTDNYYPGTKYIKCNGSTCVEYDISESKIEECSEIGGLISGDSDAMFCIDYTNTIEFSNNGVPSIYSISRNIETIFYKAAKNEYGLVTITEDSITPTDPSIIESDTYLINDTLFTITKSNDEVYVKKDTRSGIVAIKRDTSRDYNQLQFIEIKDEELTNDITETLKSTKIYECLFGNCEVTKGYIKYGMSTAVAKCDTDSCSSNQDSLVICNESHSSNVGVAYYDTSFKICINAGTSSTDYYRPKEIKSERNLITTMKSSYYNLYKSNKSGNIIGLSIISGTYLIQDNNDENKNVILFCDDYSNGSHCNIINESGYFIDSDSDIATSLIYCDNNYICNKVQKTNGFYTNSLKKVISCKSFECMNATLLSYCYSDSNGSVTKSDNSNDSTKYCYQSQSYSMDSIEHYYNIKNIDVKKSDFPEIVKGNDNILVKIDKYSVSLVITDDNGICINKNNELDKNCSVGGINKYICLKEKSCSTSVLLCKPKENNNLCDGYYLEDESTSESSLYYCKKEESNTKCEKLPSTTVGYFIITDSSIISGDDKYIKCDGKSCKKYSVTSKCEIGDLCKNISFNLTNSTEYSVPFENKNNVSYHVIKNEKNNIFFGNTKSPYGIVTVSSLSIVPTDISKSKYFF</sequence>
<evidence type="ECO:0000313" key="3">
    <source>
        <dbReference type="Proteomes" id="UP000193920"/>
    </source>
</evidence>
<organism evidence="2 3">
    <name type="scientific">Neocallimastix californiae</name>
    <dbReference type="NCBI Taxonomy" id="1754190"/>
    <lineage>
        <taxon>Eukaryota</taxon>
        <taxon>Fungi</taxon>
        <taxon>Fungi incertae sedis</taxon>
        <taxon>Chytridiomycota</taxon>
        <taxon>Chytridiomycota incertae sedis</taxon>
        <taxon>Neocallimastigomycetes</taxon>
        <taxon>Neocallimastigales</taxon>
        <taxon>Neocallimastigaceae</taxon>
        <taxon>Neocallimastix</taxon>
    </lineage>
</organism>
<evidence type="ECO:0008006" key="4">
    <source>
        <dbReference type="Google" id="ProtNLM"/>
    </source>
</evidence>
<dbReference type="STRING" id="1754190.A0A1Y1ZT88"/>
<proteinExistence type="predicted"/>
<keyword evidence="1" id="KW-0732">Signal</keyword>
<gene>
    <name evidence="2" type="ORF">LY90DRAFT_518250</name>
</gene>
<dbReference type="Proteomes" id="UP000193920">
    <property type="component" value="Unassembled WGS sequence"/>
</dbReference>
<comment type="caution">
    <text evidence="2">The sequence shown here is derived from an EMBL/GenBank/DDBJ whole genome shotgun (WGS) entry which is preliminary data.</text>
</comment>
<dbReference type="OrthoDB" id="10667696at2759"/>
<feature type="signal peptide" evidence="1">
    <location>
        <begin position="1"/>
        <end position="25"/>
    </location>
</feature>
<dbReference type="EMBL" id="MCOG01000365">
    <property type="protein sequence ID" value="ORY13005.1"/>
    <property type="molecule type" value="Genomic_DNA"/>
</dbReference>
<keyword evidence="3" id="KW-1185">Reference proteome</keyword>